<proteinExistence type="inferred from homology"/>
<dbReference type="GO" id="GO:0005096">
    <property type="term" value="F:GTPase activator activity"/>
    <property type="evidence" value="ECO:0007669"/>
    <property type="project" value="UniProtKB-KW"/>
</dbReference>
<evidence type="ECO:0000256" key="16">
    <source>
        <dbReference type="SAM" id="Phobius"/>
    </source>
</evidence>
<reference evidence="18" key="1">
    <citation type="submission" date="2020-05" db="UniProtKB">
        <authorList>
            <consortium name="EnsemblMetazoa"/>
        </authorList>
    </citation>
    <scope>IDENTIFICATION</scope>
    <source>
        <strain evidence="18">TTRI</strain>
    </source>
</reference>
<evidence type="ECO:0000256" key="13">
    <source>
        <dbReference type="ARBA" id="ARBA00023228"/>
    </source>
</evidence>
<evidence type="ECO:0000313" key="19">
    <source>
        <dbReference type="Proteomes" id="UP000078200"/>
    </source>
</evidence>
<feature type="domain" description="UDENN FLCN/SMCR8-type" evidence="17">
    <location>
        <begin position="95"/>
        <end position="502"/>
    </location>
</feature>
<evidence type="ECO:0000256" key="14">
    <source>
        <dbReference type="ARBA" id="ARBA00023242"/>
    </source>
</evidence>
<evidence type="ECO:0000256" key="1">
    <source>
        <dbReference type="ARBA" id="ARBA00004123"/>
    </source>
</evidence>
<evidence type="ECO:0000256" key="2">
    <source>
        <dbReference type="ARBA" id="ARBA00004138"/>
    </source>
</evidence>
<evidence type="ECO:0000256" key="6">
    <source>
        <dbReference type="ARBA" id="ARBA00004656"/>
    </source>
</evidence>
<dbReference type="Proteomes" id="UP000078200">
    <property type="component" value="Unassembled WGS sequence"/>
</dbReference>
<protein>
    <recommendedName>
        <fullName evidence="8">Folliculin</fullName>
    </recommendedName>
</protein>
<keyword evidence="12" id="KW-0206">Cytoskeleton</keyword>
<dbReference type="InterPro" id="IPR037521">
    <property type="entry name" value="FLCN/SMCR8_DENN"/>
</dbReference>
<keyword evidence="15" id="KW-0966">Cell projection</keyword>
<dbReference type="GO" id="GO:0005829">
    <property type="term" value="C:cytosol"/>
    <property type="evidence" value="ECO:0007669"/>
    <property type="project" value="UniProtKB-SubCell"/>
</dbReference>
<comment type="similarity">
    <text evidence="7">Belongs to the folliculin family.</text>
</comment>
<keyword evidence="10" id="KW-0963">Cytoplasm</keyword>
<keyword evidence="13" id="KW-0458">Lysosome</keyword>
<dbReference type="Gene3D" id="1.10.10.1730">
    <property type="entry name" value="Folliculin"/>
    <property type="match status" value="1"/>
</dbReference>
<dbReference type="STRING" id="7395.A0A1A9URQ9"/>
<dbReference type="AlphaFoldDB" id="A0A1A9URQ9"/>
<evidence type="ECO:0000256" key="11">
    <source>
        <dbReference type="ARBA" id="ARBA00023136"/>
    </source>
</evidence>
<dbReference type="Pfam" id="PF11704">
    <property type="entry name" value="Folliculin"/>
    <property type="match status" value="1"/>
</dbReference>
<dbReference type="GO" id="GO:0005765">
    <property type="term" value="C:lysosomal membrane"/>
    <property type="evidence" value="ECO:0007669"/>
    <property type="project" value="UniProtKB-SubCell"/>
</dbReference>
<keyword evidence="19" id="KW-1185">Reference proteome</keyword>
<dbReference type="PANTHER" id="PTHR31441">
    <property type="entry name" value="FOLLICULIN FAMILY MEMBER"/>
    <property type="match status" value="1"/>
</dbReference>
<dbReference type="GO" id="GO:0005813">
    <property type="term" value="C:centrosome"/>
    <property type="evidence" value="ECO:0007669"/>
    <property type="project" value="UniProtKB-SubCell"/>
</dbReference>
<evidence type="ECO:0000256" key="4">
    <source>
        <dbReference type="ARBA" id="ARBA00004300"/>
    </source>
</evidence>
<accession>A0A1A9URQ9</accession>
<evidence type="ECO:0000256" key="15">
    <source>
        <dbReference type="ARBA" id="ARBA00023273"/>
    </source>
</evidence>
<dbReference type="InterPro" id="IPR032035">
    <property type="entry name" value="Folliculin_DENN"/>
</dbReference>
<evidence type="ECO:0000256" key="3">
    <source>
        <dbReference type="ARBA" id="ARBA00004186"/>
    </source>
</evidence>
<evidence type="ECO:0000256" key="5">
    <source>
        <dbReference type="ARBA" id="ARBA00004514"/>
    </source>
</evidence>
<dbReference type="PROSITE" id="PS51834">
    <property type="entry name" value="DENN_FLCN_SMCR8"/>
    <property type="match status" value="1"/>
</dbReference>
<dbReference type="VEuPathDB" id="VectorBase:GAUT013194"/>
<dbReference type="Pfam" id="PF16692">
    <property type="entry name" value="Folliculin_C"/>
    <property type="match status" value="1"/>
</dbReference>
<evidence type="ECO:0000313" key="18">
    <source>
        <dbReference type="EnsemblMetazoa" id="GAUT013194-PA"/>
    </source>
</evidence>
<keyword evidence="16" id="KW-0812">Transmembrane</keyword>
<dbReference type="GO" id="GO:0005634">
    <property type="term" value="C:nucleus"/>
    <property type="evidence" value="ECO:0007669"/>
    <property type="project" value="UniProtKB-SubCell"/>
</dbReference>
<dbReference type="Gene3D" id="3.40.50.12430">
    <property type="match status" value="1"/>
</dbReference>
<dbReference type="GO" id="GO:1904263">
    <property type="term" value="P:positive regulation of TORC1 signaling"/>
    <property type="evidence" value="ECO:0007669"/>
    <property type="project" value="TreeGrafter"/>
</dbReference>
<dbReference type="InterPro" id="IPR037520">
    <property type="entry name" value="Folliculin/SMCR8_longin"/>
</dbReference>
<sequence length="502" mass="57055">MATPKCKKFFVFFLAKLASLKVFILCTLILYFILNIILLHMNAVVVLCHFCEIHGPTAIFCTQTLRDTKIDDLCLTRSASKANAAQCPACNSLGLTNGLCSKDVDSGATFLSTQQSPFPEVEALIKQAAIRSLSCEINCNKDGGFVFFGDTIGGHVLSHTFHMSDTEARGFYQLFSIVILMKDKYFLLNVKPFLSERLRKISSEIQNSAKSIHKEEESKGSFRQRRLSGSKLSQTPRSLVELTGDKDIYVILHAHFSWLLLSGSKFLTEHITFGNLPWLPPQTNSHPPPERLTYNLNTLPMIQKYENLEKSEVFYSLRHINTVVGRREFPAVCYCALIGIKIIVRGDPVKTFPFMMCLKKLLPEAMHNLIRVDAQHQHSIDAEYKIISITDEIAVPMPNSTIYRIDFLDESMKTDQVCIKWPGSIPERWPDLLVKLMKAVEETRFTELVLNRRTKALVEEWKNKVICLSHAKNTNAQVKLKKVLGVQSQDQALINYWSIYLK</sequence>
<evidence type="ECO:0000256" key="9">
    <source>
        <dbReference type="ARBA" id="ARBA00022468"/>
    </source>
</evidence>
<dbReference type="InterPro" id="IPR044886">
    <property type="entry name" value="FLCN_DENN_C_sf"/>
</dbReference>
<dbReference type="GO" id="GO:0005819">
    <property type="term" value="C:spindle"/>
    <property type="evidence" value="ECO:0007669"/>
    <property type="project" value="UniProtKB-SubCell"/>
</dbReference>
<keyword evidence="11 16" id="KW-0472">Membrane</keyword>
<organism evidence="18 19">
    <name type="scientific">Glossina austeni</name>
    <name type="common">Savannah tsetse fly</name>
    <dbReference type="NCBI Taxonomy" id="7395"/>
    <lineage>
        <taxon>Eukaryota</taxon>
        <taxon>Metazoa</taxon>
        <taxon>Ecdysozoa</taxon>
        <taxon>Arthropoda</taxon>
        <taxon>Hexapoda</taxon>
        <taxon>Insecta</taxon>
        <taxon>Pterygota</taxon>
        <taxon>Neoptera</taxon>
        <taxon>Endopterygota</taxon>
        <taxon>Diptera</taxon>
        <taxon>Brachycera</taxon>
        <taxon>Muscomorpha</taxon>
        <taxon>Hippoboscoidea</taxon>
        <taxon>Glossinidae</taxon>
        <taxon>Glossina</taxon>
    </lineage>
</organism>
<dbReference type="EnsemblMetazoa" id="GAUT013194-RA">
    <property type="protein sequence ID" value="GAUT013194-PA"/>
    <property type="gene ID" value="GAUT013194"/>
</dbReference>
<keyword evidence="16" id="KW-1133">Transmembrane helix</keyword>
<feature type="transmembrane region" description="Helical" evidence="16">
    <location>
        <begin position="20"/>
        <end position="41"/>
    </location>
</feature>
<evidence type="ECO:0000256" key="8">
    <source>
        <dbReference type="ARBA" id="ARBA00021824"/>
    </source>
</evidence>
<keyword evidence="14" id="KW-0539">Nucleus</keyword>
<name>A0A1A9URQ9_GLOAU</name>
<comment type="subcellular location">
    <subcellularLocation>
        <location evidence="2">Cell projection</location>
        <location evidence="2">Cilium</location>
    </subcellularLocation>
    <subcellularLocation>
        <location evidence="4">Cytoplasm</location>
        <location evidence="4">Cytoskeleton</location>
        <location evidence="4">Microtubule organizing center</location>
        <location evidence="4">Centrosome</location>
    </subcellularLocation>
    <subcellularLocation>
        <location evidence="3">Cytoplasm</location>
        <location evidence="3">Cytoskeleton</location>
        <location evidence="3">Spindle</location>
    </subcellularLocation>
    <subcellularLocation>
        <location evidence="5">Cytoplasm</location>
        <location evidence="5">Cytosol</location>
    </subcellularLocation>
    <subcellularLocation>
        <location evidence="6">Lysosome membrane</location>
    </subcellularLocation>
    <subcellularLocation>
        <location evidence="1">Nucleus</location>
    </subcellularLocation>
</comment>
<evidence type="ECO:0000256" key="10">
    <source>
        <dbReference type="ARBA" id="ARBA00022490"/>
    </source>
</evidence>
<dbReference type="GO" id="GO:0005929">
    <property type="term" value="C:cilium"/>
    <property type="evidence" value="ECO:0007669"/>
    <property type="project" value="UniProtKB-SubCell"/>
</dbReference>
<dbReference type="PANTHER" id="PTHR31441:SF2">
    <property type="entry name" value="FOLLICULIN"/>
    <property type="match status" value="1"/>
</dbReference>
<dbReference type="InterPro" id="IPR021713">
    <property type="entry name" value="Folliculin"/>
</dbReference>
<evidence type="ECO:0000256" key="12">
    <source>
        <dbReference type="ARBA" id="ARBA00023212"/>
    </source>
</evidence>
<evidence type="ECO:0000259" key="17">
    <source>
        <dbReference type="PROSITE" id="PS51834"/>
    </source>
</evidence>
<evidence type="ECO:0000256" key="7">
    <source>
        <dbReference type="ARBA" id="ARBA00009987"/>
    </source>
</evidence>
<keyword evidence="9" id="KW-0343">GTPase activation</keyword>
<dbReference type="GO" id="GO:0000122">
    <property type="term" value="P:negative regulation of transcription by RNA polymerase II"/>
    <property type="evidence" value="ECO:0007669"/>
    <property type="project" value="TreeGrafter"/>
</dbReference>